<evidence type="ECO:0000256" key="1">
    <source>
        <dbReference type="ARBA" id="ARBA00004844"/>
    </source>
</evidence>
<keyword evidence="7 10" id="KW-0511">Multifunctional enzyme</keyword>
<name>A0A1S0Z8S0_SALET</name>
<dbReference type="HAMAP" id="MF_00139">
    <property type="entry name" value="PurH"/>
    <property type="match status" value="1"/>
</dbReference>
<keyword evidence="6 10" id="KW-0378">Hydrolase</keyword>
<dbReference type="InterPro" id="IPR011607">
    <property type="entry name" value="MGS-like_dom"/>
</dbReference>
<dbReference type="InterPro" id="IPR016193">
    <property type="entry name" value="Cytidine_deaminase-like"/>
</dbReference>
<evidence type="ECO:0000256" key="9">
    <source>
        <dbReference type="ARBA" id="ARBA00050687"/>
    </source>
</evidence>
<dbReference type="NCBIfam" id="TIGR00355">
    <property type="entry name" value="purH"/>
    <property type="match status" value="1"/>
</dbReference>
<dbReference type="FunFam" id="3.40.50.1380:FF:000001">
    <property type="entry name" value="Bifunctional purine biosynthesis protein PurH"/>
    <property type="match status" value="1"/>
</dbReference>
<dbReference type="Pfam" id="PF02142">
    <property type="entry name" value="MGS"/>
    <property type="match status" value="1"/>
</dbReference>
<dbReference type="InterPro" id="IPR024051">
    <property type="entry name" value="AICAR_Tfase_dup_dom_sf"/>
</dbReference>
<dbReference type="CDD" id="cd01421">
    <property type="entry name" value="IMPCH"/>
    <property type="match status" value="1"/>
</dbReference>
<evidence type="ECO:0000259" key="11">
    <source>
        <dbReference type="PROSITE" id="PS51855"/>
    </source>
</evidence>
<comment type="domain">
    <text evidence="10">The IMP cyclohydrolase activity resides in the N-terminal region.</text>
</comment>
<keyword evidence="4 10" id="KW-0808">Transferase</keyword>
<dbReference type="InterPro" id="IPR002695">
    <property type="entry name" value="PurH-like"/>
</dbReference>
<evidence type="ECO:0000256" key="6">
    <source>
        <dbReference type="ARBA" id="ARBA00022801"/>
    </source>
</evidence>
<dbReference type="InterPro" id="IPR036914">
    <property type="entry name" value="MGS-like_dom_sf"/>
</dbReference>
<dbReference type="Gene3D" id="3.40.50.1380">
    <property type="entry name" value="Methylglyoxal synthase-like domain"/>
    <property type="match status" value="1"/>
</dbReference>
<dbReference type="EMBL" id="MLZC01000016">
    <property type="protein sequence ID" value="OHG61802.1"/>
    <property type="molecule type" value="Genomic_DNA"/>
</dbReference>
<dbReference type="Gene3D" id="3.40.140.20">
    <property type="match status" value="2"/>
</dbReference>
<dbReference type="SUPFAM" id="SSF53927">
    <property type="entry name" value="Cytidine deaminase-like"/>
    <property type="match status" value="1"/>
</dbReference>
<dbReference type="FunFam" id="3.40.140.20:FF:000001">
    <property type="entry name" value="Bifunctional purine biosynthesis protein PurH"/>
    <property type="match status" value="1"/>
</dbReference>
<evidence type="ECO:0000256" key="7">
    <source>
        <dbReference type="ARBA" id="ARBA00023268"/>
    </source>
</evidence>
<comment type="caution">
    <text evidence="12">The sequence shown here is derived from an EMBL/GenBank/DDBJ whole genome shotgun (WGS) entry which is preliminary data.</text>
</comment>
<dbReference type="AlphaFoldDB" id="A0A1S0Z8S0"/>
<dbReference type="PANTHER" id="PTHR11692:SF0">
    <property type="entry name" value="BIFUNCTIONAL PURINE BIOSYNTHESIS PROTEIN ATIC"/>
    <property type="match status" value="1"/>
</dbReference>
<dbReference type="GO" id="GO:0003937">
    <property type="term" value="F:IMP cyclohydrolase activity"/>
    <property type="evidence" value="ECO:0007669"/>
    <property type="project" value="UniProtKB-UniRule"/>
</dbReference>
<evidence type="ECO:0000256" key="5">
    <source>
        <dbReference type="ARBA" id="ARBA00022755"/>
    </source>
</evidence>
<organism evidence="12">
    <name type="scientific">Salmonella enterica subsp. enterica serovar Saintpaul</name>
    <dbReference type="NCBI Taxonomy" id="90105"/>
    <lineage>
        <taxon>Bacteria</taxon>
        <taxon>Pseudomonadati</taxon>
        <taxon>Pseudomonadota</taxon>
        <taxon>Gammaproteobacteria</taxon>
        <taxon>Enterobacterales</taxon>
        <taxon>Enterobacteriaceae</taxon>
        <taxon>Salmonella</taxon>
    </lineage>
</organism>
<comment type="similarity">
    <text evidence="3 10">Belongs to the PurH family.</text>
</comment>
<comment type="pathway">
    <text evidence="1 10">Purine metabolism; IMP biosynthesis via de novo pathway; IMP from 5-formamido-1-(5-phospho-D-ribosyl)imidazole-4-carboxamide: step 1/1.</text>
</comment>
<dbReference type="PROSITE" id="PS51855">
    <property type="entry name" value="MGS"/>
    <property type="match status" value="1"/>
</dbReference>
<dbReference type="EC" id="2.1.2.3" evidence="10"/>
<dbReference type="FunFam" id="3.40.140.20:FF:000002">
    <property type="entry name" value="Bifunctional purine biosynthesis protein PurH"/>
    <property type="match status" value="1"/>
</dbReference>
<dbReference type="PANTHER" id="PTHR11692">
    <property type="entry name" value="BIFUNCTIONAL PURINE BIOSYNTHESIS PROTEIN PURH"/>
    <property type="match status" value="1"/>
</dbReference>
<protein>
    <recommendedName>
        <fullName evidence="10">Bifunctional purine biosynthesis protein PurH</fullName>
    </recommendedName>
    <domain>
        <recommendedName>
            <fullName evidence="10">Phosphoribosylaminoimidazolecarboxamide formyltransferase</fullName>
            <ecNumber evidence="10">2.1.2.3</ecNumber>
        </recommendedName>
        <alternativeName>
            <fullName evidence="10">AICAR transformylase</fullName>
        </alternativeName>
    </domain>
    <domain>
        <recommendedName>
            <fullName evidence="10">IMP cyclohydrolase</fullName>
            <ecNumber evidence="10">3.5.4.10</ecNumber>
        </recommendedName>
        <alternativeName>
            <fullName evidence="10">ATIC</fullName>
        </alternativeName>
        <alternativeName>
            <fullName evidence="10">IMP synthase</fullName>
        </alternativeName>
        <alternativeName>
            <fullName evidence="10">Inosinicase</fullName>
        </alternativeName>
    </domain>
</protein>
<comment type="catalytic activity">
    <reaction evidence="8 10">
        <text>(6R)-10-formyltetrahydrofolate + 5-amino-1-(5-phospho-beta-D-ribosyl)imidazole-4-carboxamide = 5-formamido-1-(5-phospho-D-ribosyl)imidazole-4-carboxamide + (6S)-5,6,7,8-tetrahydrofolate</text>
        <dbReference type="Rhea" id="RHEA:22192"/>
        <dbReference type="ChEBI" id="CHEBI:57453"/>
        <dbReference type="ChEBI" id="CHEBI:58467"/>
        <dbReference type="ChEBI" id="CHEBI:58475"/>
        <dbReference type="ChEBI" id="CHEBI:195366"/>
        <dbReference type="EC" id="2.1.2.3"/>
    </reaction>
</comment>
<sequence>MTKRALISVSDKAGIVEFAQELKKLGWEIISTGGTKVALDNAGVETIAIDDVTGFPEMMDGRVKTLHPNIHGGLLARRDLDSHLEAAKNNKIELIDLVVVNLYPFKETILKPDVTYADAVENIDIGGPSMLRSAAKNHASVTVVVDPADYAVVLEELAANGETTYETRQRLAAKVFRHTAAYDALIAEYFTAQVGEAKPEKLTLTYDLKQPMRYGENPQQDADFYQKALPTDYSIASAKQLNGKELSFNNIRDADAAIRIIRDFKDRPTVVALKHMNPCGIGQAADIETAWDYAYESDPVSIFGGIVVLNREVDAATAEKMHGIFLEIIIAPSYTDEALAILTNKKKNLRILALPFDAQDASEVEAEYTGVVGGLLVQNQDVVKESPADWQVVTKRQPTEIEATALEFAWKAIKYVKSNGIIVTNDHMTLGVGPGQTNRVASVRIAIDQAKDRLDGAVLASDAFFPFADNVEEIAKAGIKAIIQPGGSVRDQESIEAADKYGLTMAFTGVRHFRH</sequence>
<evidence type="ECO:0000256" key="10">
    <source>
        <dbReference type="HAMAP-Rule" id="MF_00139"/>
    </source>
</evidence>
<evidence type="ECO:0000256" key="8">
    <source>
        <dbReference type="ARBA" id="ARBA00050488"/>
    </source>
</evidence>
<dbReference type="UniPathway" id="UPA00074">
    <property type="reaction ID" value="UER00133"/>
</dbReference>
<dbReference type="NCBIfam" id="NF002049">
    <property type="entry name" value="PRK00881.1"/>
    <property type="match status" value="1"/>
</dbReference>
<evidence type="ECO:0000256" key="2">
    <source>
        <dbReference type="ARBA" id="ARBA00004954"/>
    </source>
</evidence>
<proteinExistence type="inferred from homology"/>
<accession>A0A1S0Z8S0</accession>
<evidence type="ECO:0000256" key="3">
    <source>
        <dbReference type="ARBA" id="ARBA00007667"/>
    </source>
</evidence>
<feature type="domain" description="MGS-like" evidence="11">
    <location>
        <begin position="1"/>
        <end position="145"/>
    </location>
</feature>
<reference evidence="12" key="1">
    <citation type="submission" date="2016-09" db="EMBL/GenBank/DDBJ databases">
        <title>Whole genome sequencing of Salmonella enterica.</title>
        <authorList>
            <person name="Bell R."/>
        </authorList>
    </citation>
    <scope>NUCLEOTIDE SEQUENCE [LARGE SCALE GENOMIC DNA]</scope>
    <source>
        <strain evidence="12">CFSAN044978</strain>
    </source>
</reference>
<comment type="catalytic activity">
    <reaction evidence="9 10">
        <text>IMP + H2O = 5-formamido-1-(5-phospho-D-ribosyl)imidazole-4-carboxamide</text>
        <dbReference type="Rhea" id="RHEA:18445"/>
        <dbReference type="ChEBI" id="CHEBI:15377"/>
        <dbReference type="ChEBI" id="CHEBI:58053"/>
        <dbReference type="ChEBI" id="CHEBI:58467"/>
        <dbReference type="EC" id="3.5.4.10"/>
    </reaction>
</comment>
<keyword evidence="5 10" id="KW-0658">Purine biosynthesis</keyword>
<dbReference type="GO" id="GO:0004643">
    <property type="term" value="F:phosphoribosylaminoimidazolecarboxamide formyltransferase activity"/>
    <property type="evidence" value="ECO:0007669"/>
    <property type="project" value="UniProtKB-UniRule"/>
</dbReference>
<evidence type="ECO:0000313" key="12">
    <source>
        <dbReference type="EMBL" id="OHG61802.1"/>
    </source>
</evidence>
<evidence type="ECO:0000256" key="4">
    <source>
        <dbReference type="ARBA" id="ARBA00022679"/>
    </source>
</evidence>
<comment type="pathway">
    <text evidence="2 10">Purine metabolism; IMP biosynthesis via de novo pathway; 5-formamido-1-(5-phospho-D-ribosyl)imidazole-4-carboxamide from 5-amino-1-(5-phospho-D-ribosyl)imidazole-4-carboxamide (10-formyl THF route): step 1/1.</text>
</comment>
<dbReference type="PIRSF" id="PIRSF000414">
    <property type="entry name" value="AICARFT_IMPCHas"/>
    <property type="match status" value="1"/>
</dbReference>
<dbReference type="SUPFAM" id="SSF52335">
    <property type="entry name" value="Methylglyoxal synthase-like"/>
    <property type="match status" value="1"/>
</dbReference>
<dbReference type="GO" id="GO:0006189">
    <property type="term" value="P:'de novo' IMP biosynthetic process"/>
    <property type="evidence" value="ECO:0007669"/>
    <property type="project" value="UniProtKB-UniRule"/>
</dbReference>
<dbReference type="SMART" id="SM00851">
    <property type="entry name" value="MGS"/>
    <property type="match status" value="1"/>
</dbReference>
<dbReference type="GO" id="GO:0005829">
    <property type="term" value="C:cytosol"/>
    <property type="evidence" value="ECO:0007669"/>
    <property type="project" value="TreeGrafter"/>
</dbReference>
<dbReference type="SMART" id="SM00798">
    <property type="entry name" value="AICARFT_IMPCHas"/>
    <property type="match status" value="1"/>
</dbReference>
<dbReference type="Pfam" id="PF01808">
    <property type="entry name" value="AICARFT_IMPCHas"/>
    <property type="match status" value="1"/>
</dbReference>
<dbReference type="EC" id="3.5.4.10" evidence="10"/>
<gene>
    <name evidence="10" type="primary">purH</name>
    <name evidence="12" type="ORF">A7T00_24935</name>
</gene>